<dbReference type="eggNOG" id="COG0516">
    <property type="taxonomic scope" value="Bacteria"/>
</dbReference>
<proteinExistence type="predicted"/>
<evidence type="ECO:0000313" key="2">
    <source>
        <dbReference type="EMBL" id="GAB47835.1"/>
    </source>
</evidence>
<dbReference type="InterPro" id="IPR013785">
    <property type="entry name" value="Aldolase_TIM"/>
</dbReference>
<reference evidence="2 3" key="1">
    <citation type="submission" date="2012-02" db="EMBL/GenBank/DDBJ databases">
        <title>Whole genome shotgun sequence of Mobilicoccus pelagius NBRC 104925.</title>
        <authorList>
            <person name="Yoshida Y."/>
            <person name="Hosoyama A."/>
            <person name="Tsuchikane K."/>
            <person name="Katsumata H."/>
            <person name="Yamazaki S."/>
            <person name="Fujita N."/>
        </authorList>
    </citation>
    <scope>NUCLEOTIDE SEQUENCE [LARGE SCALE GENOMIC DNA]</scope>
    <source>
        <strain evidence="2 3">NBRC 104925</strain>
    </source>
</reference>
<organism evidence="2 3">
    <name type="scientific">Mobilicoccus pelagius NBRC 104925</name>
    <dbReference type="NCBI Taxonomy" id="1089455"/>
    <lineage>
        <taxon>Bacteria</taxon>
        <taxon>Bacillati</taxon>
        <taxon>Actinomycetota</taxon>
        <taxon>Actinomycetes</taxon>
        <taxon>Micrococcales</taxon>
        <taxon>Dermatophilaceae</taxon>
        <taxon>Mobilicoccus</taxon>
    </lineage>
</organism>
<protein>
    <submittedName>
        <fullName evidence="2">Putative inosine-5'-monophosphate dehydrogenase</fullName>
    </submittedName>
</protein>
<evidence type="ECO:0000259" key="1">
    <source>
        <dbReference type="Pfam" id="PF00478"/>
    </source>
</evidence>
<dbReference type="AlphaFoldDB" id="H5UQ30"/>
<feature type="domain" description="IMP dehydrogenase/GMP reductase" evidence="1">
    <location>
        <begin position="5"/>
        <end position="55"/>
    </location>
</feature>
<evidence type="ECO:0000313" key="3">
    <source>
        <dbReference type="Proteomes" id="UP000004367"/>
    </source>
</evidence>
<gene>
    <name evidence="2" type="ORF">MOPEL_029_01160</name>
</gene>
<name>H5UQ30_9MICO</name>
<dbReference type="EMBL" id="BAFE01000027">
    <property type="protein sequence ID" value="GAB47835.1"/>
    <property type="molecule type" value="Genomic_DNA"/>
</dbReference>
<dbReference type="STRING" id="1089455.MOPEL_029_01160"/>
<dbReference type="Pfam" id="PF00478">
    <property type="entry name" value="IMPDH"/>
    <property type="match status" value="1"/>
</dbReference>
<dbReference type="InterPro" id="IPR001093">
    <property type="entry name" value="IMP_DH_GMPRt"/>
</dbReference>
<sequence length="60" mass="6310">MYLDPTAGGVEDLLDRIVSGVRSSFTSAGARTIGEFHSRARVGVQSAAGSDEGRPRATSW</sequence>
<keyword evidence="3" id="KW-1185">Reference proteome</keyword>
<dbReference type="Gene3D" id="3.20.20.70">
    <property type="entry name" value="Aldolase class I"/>
    <property type="match status" value="1"/>
</dbReference>
<dbReference type="Proteomes" id="UP000004367">
    <property type="component" value="Unassembled WGS sequence"/>
</dbReference>
<dbReference type="SUPFAM" id="SSF51412">
    <property type="entry name" value="Inosine monophosphate dehydrogenase (IMPDH)"/>
    <property type="match status" value="1"/>
</dbReference>
<accession>H5UQ30</accession>
<comment type="caution">
    <text evidence="2">The sequence shown here is derived from an EMBL/GenBank/DDBJ whole genome shotgun (WGS) entry which is preliminary data.</text>
</comment>
<dbReference type="GO" id="GO:0003824">
    <property type="term" value="F:catalytic activity"/>
    <property type="evidence" value="ECO:0007669"/>
    <property type="project" value="InterPro"/>
</dbReference>